<dbReference type="InterPro" id="IPR010869">
    <property type="entry name" value="DUF1501"/>
</dbReference>
<reference evidence="1 2" key="1">
    <citation type="journal article" date="2011" name="J. Bacteriol.">
        <title>Genome sequence of Chthoniobacter flavus Ellin428, an aerobic heterotrophic soil bacterium.</title>
        <authorList>
            <person name="Kant R."/>
            <person name="van Passel M.W."/>
            <person name="Palva A."/>
            <person name="Lucas S."/>
            <person name="Lapidus A."/>
            <person name="Glavina Del Rio T."/>
            <person name="Dalin E."/>
            <person name="Tice H."/>
            <person name="Bruce D."/>
            <person name="Goodwin L."/>
            <person name="Pitluck S."/>
            <person name="Larimer F.W."/>
            <person name="Land M.L."/>
            <person name="Hauser L."/>
            <person name="Sangwan P."/>
            <person name="de Vos W.M."/>
            <person name="Janssen P.H."/>
            <person name="Smidt H."/>
        </authorList>
    </citation>
    <scope>NUCLEOTIDE SEQUENCE [LARGE SCALE GENOMIC DNA]</scope>
    <source>
        <strain evidence="1 2">Ellin428</strain>
    </source>
</reference>
<proteinExistence type="predicted"/>
<dbReference type="STRING" id="497964.CfE428DRAFT_2361"/>
<dbReference type="Pfam" id="PF07394">
    <property type="entry name" value="DUF1501"/>
    <property type="match status" value="1"/>
</dbReference>
<dbReference type="EMBL" id="ABVL01000005">
    <property type="protein sequence ID" value="EDY20437.1"/>
    <property type="molecule type" value="Genomic_DNA"/>
</dbReference>
<sequence length="71" mass="7636">MAGGGVKGGTVIGETDDIGWGVVKDPVHVHDLHATILHLFGLDHERLTYRFQGRDFRLTDIAGNVVQAALA</sequence>
<comment type="caution">
    <text evidence="1">The sequence shown here is derived from an EMBL/GenBank/DDBJ whole genome shotgun (WGS) entry which is preliminary data.</text>
</comment>
<dbReference type="eggNOG" id="COG4102">
    <property type="taxonomic scope" value="Bacteria"/>
</dbReference>
<keyword evidence="2" id="KW-1185">Reference proteome</keyword>
<dbReference type="InParanoid" id="B4D0C3"/>
<dbReference type="InterPro" id="IPR017850">
    <property type="entry name" value="Alkaline_phosphatase_core_sf"/>
</dbReference>
<dbReference type="AlphaFoldDB" id="B4D0C3"/>
<gene>
    <name evidence="1" type="ORF">CfE428DRAFT_2361</name>
</gene>
<accession>B4D0C3</accession>
<protein>
    <recommendedName>
        <fullName evidence="3">Sulfatase</fullName>
    </recommendedName>
</protein>
<dbReference type="SUPFAM" id="SSF53649">
    <property type="entry name" value="Alkaline phosphatase-like"/>
    <property type="match status" value="1"/>
</dbReference>
<organism evidence="1 2">
    <name type="scientific">Chthoniobacter flavus Ellin428</name>
    <dbReference type="NCBI Taxonomy" id="497964"/>
    <lineage>
        <taxon>Bacteria</taxon>
        <taxon>Pseudomonadati</taxon>
        <taxon>Verrucomicrobiota</taxon>
        <taxon>Spartobacteria</taxon>
        <taxon>Chthoniobacterales</taxon>
        <taxon>Chthoniobacteraceae</taxon>
        <taxon>Chthoniobacter</taxon>
    </lineage>
</organism>
<evidence type="ECO:0000313" key="1">
    <source>
        <dbReference type="EMBL" id="EDY20437.1"/>
    </source>
</evidence>
<evidence type="ECO:0000313" key="2">
    <source>
        <dbReference type="Proteomes" id="UP000005824"/>
    </source>
</evidence>
<name>B4D0C3_9BACT</name>
<evidence type="ECO:0008006" key="3">
    <source>
        <dbReference type="Google" id="ProtNLM"/>
    </source>
</evidence>
<dbReference type="Proteomes" id="UP000005824">
    <property type="component" value="Unassembled WGS sequence"/>
</dbReference>